<gene>
    <name evidence="1" type="ORF">GALMADRAFT_575278</name>
</gene>
<dbReference type="OrthoDB" id="2795673at2759"/>
<dbReference type="HOGENOM" id="CLU_051720_1_0_1"/>
<sequence length="312" mass="35286">MDALDAHSETKISDLPPELVDNIFHYACILSTSFCVALCQISTWTRRLALPYLYSTVVLKDMAAQEAFSRNLLPRTVPIHPPQPDFHPTKYVRSLWTEAVSSRVLSIFAPCDGISNLALHVDNFLWLIHASSTAALRVSKLSTRSITRKNDLYLLILDAQAKNWSQKSFVNNNASLTSPIFEKITHLRVGSIGSYSTHLDLAHFTRLSHIAVPYHRPQEQNLSDLLRVFDFPSTIFLVVVLMTDLLSTAQYQEAVDWVIQTRVTNSGIYTLTSRQPDLQAEWEAEVRRGLSIWDKAEIFTQTLTSRPLISST</sequence>
<dbReference type="STRING" id="685588.A0A067T5J6"/>
<organism evidence="1 2">
    <name type="scientific">Galerina marginata (strain CBS 339.88)</name>
    <dbReference type="NCBI Taxonomy" id="685588"/>
    <lineage>
        <taxon>Eukaryota</taxon>
        <taxon>Fungi</taxon>
        <taxon>Dikarya</taxon>
        <taxon>Basidiomycota</taxon>
        <taxon>Agaricomycotina</taxon>
        <taxon>Agaricomycetes</taxon>
        <taxon>Agaricomycetidae</taxon>
        <taxon>Agaricales</taxon>
        <taxon>Agaricineae</taxon>
        <taxon>Strophariaceae</taxon>
        <taxon>Galerina</taxon>
    </lineage>
</organism>
<keyword evidence="2" id="KW-1185">Reference proteome</keyword>
<evidence type="ECO:0000313" key="2">
    <source>
        <dbReference type="Proteomes" id="UP000027222"/>
    </source>
</evidence>
<dbReference type="Proteomes" id="UP000027222">
    <property type="component" value="Unassembled WGS sequence"/>
</dbReference>
<protein>
    <recommendedName>
        <fullName evidence="3">F-box domain-containing protein</fullName>
    </recommendedName>
</protein>
<evidence type="ECO:0000313" key="1">
    <source>
        <dbReference type="EMBL" id="KDR74293.1"/>
    </source>
</evidence>
<name>A0A067T5J6_GALM3</name>
<reference evidence="2" key="1">
    <citation type="journal article" date="2014" name="Proc. Natl. Acad. Sci. U.S.A.">
        <title>Extensive sampling of basidiomycete genomes demonstrates inadequacy of the white-rot/brown-rot paradigm for wood decay fungi.</title>
        <authorList>
            <person name="Riley R."/>
            <person name="Salamov A.A."/>
            <person name="Brown D.W."/>
            <person name="Nagy L.G."/>
            <person name="Floudas D."/>
            <person name="Held B.W."/>
            <person name="Levasseur A."/>
            <person name="Lombard V."/>
            <person name="Morin E."/>
            <person name="Otillar R."/>
            <person name="Lindquist E.A."/>
            <person name="Sun H."/>
            <person name="LaButti K.M."/>
            <person name="Schmutz J."/>
            <person name="Jabbour D."/>
            <person name="Luo H."/>
            <person name="Baker S.E."/>
            <person name="Pisabarro A.G."/>
            <person name="Walton J.D."/>
            <person name="Blanchette R.A."/>
            <person name="Henrissat B."/>
            <person name="Martin F."/>
            <person name="Cullen D."/>
            <person name="Hibbett D.S."/>
            <person name="Grigoriev I.V."/>
        </authorList>
    </citation>
    <scope>NUCLEOTIDE SEQUENCE [LARGE SCALE GENOMIC DNA]</scope>
    <source>
        <strain evidence="2">CBS 339.88</strain>
    </source>
</reference>
<accession>A0A067T5J6</accession>
<proteinExistence type="predicted"/>
<evidence type="ECO:0008006" key="3">
    <source>
        <dbReference type="Google" id="ProtNLM"/>
    </source>
</evidence>
<dbReference type="AlphaFoldDB" id="A0A067T5J6"/>
<dbReference type="EMBL" id="KL142383">
    <property type="protein sequence ID" value="KDR74293.1"/>
    <property type="molecule type" value="Genomic_DNA"/>
</dbReference>